<dbReference type="PANTHER" id="PTHR32309:SF13">
    <property type="entry name" value="FERRIC ENTEROBACTIN TRANSPORT PROTEIN FEPE"/>
    <property type="match status" value="1"/>
</dbReference>
<evidence type="ECO:0000313" key="3">
    <source>
        <dbReference type="Proteomes" id="UP001138961"/>
    </source>
</evidence>
<dbReference type="InterPro" id="IPR050445">
    <property type="entry name" value="Bact_polysacc_biosynth/exp"/>
</dbReference>
<name>A0ABS8BYS0_9RHOB</name>
<dbReference type="EMBL" id="JAJATZ010000010">
    <property type="protein sequence ID" value="MCB5200686.1"/>
    <property type="molecule type" value="Genomic_DNA"/>
</dbReference>
<accession>A0ABS8BYS0</accession>
<reference evidence="2" key="1">
    <citation type="submission" date="2021-10" db="EMBL/GenBank/DDBJ databases">
        <title>Loktanella gaetbuli sp. nov., isolated from a tidal flat.</title>
        <authorList>
            <person name="Park S."/>
            <person name="Yoon J.-H."/>
        </authorList>
    </citation>
    <scope>NUCLEOTIDE SEQUENCE</scope>
    <source>
        <strain evidence="2">TSTF-M6</strain>
    </source>
</reference>
<feature type="region of interest" description="Disordered" evidence="1">
    <location>
        <begin position="1"/>
        <end position="28"/>
    </location>
</feature>
<sequence>MTETPQTPEPTTTAAPAAPKKPAKPIKPVAGPARVRKRHWGLVVSFAVITLLPILLSAFYLWGRAADQYASTLGFTVRSEEVATPADMLSGLGGGLAGGGSASRETDILYEFIRSQEMVRQVDAALDLKTIYARHHDSDPLLGFDPDGATIEDLTSYWQRMVRISYDSGTGLMELLVLAFDPADATRIAEEIFEQGSTLINQLSQIARDDATRYAQEDLLIAVDRLKYVREALTTFRLQNQIVDLTADIQGQMGLLNTLQAQQAAALIEFDLISETASASDPRVAQARRRLEVIEARIAEERRKFGSGGGSADPEGVEYAETVAEFERLTVDREYAENAYALALSAFDVARGEANRQSFYLAPYITPTLAEKSQYPQRWLILSLVALFSFLIWAITSLIYYALRDRK</sequence>
<proteinExistence type="predicted"/>
<evidence type="ECO:0000313" key="2">
    <source>
        <dbReference type="EMBL" id="MCB5200686.1"/>
    </source>
</evidence>
<dbReference type="RefSeq" id="WP_226749163.1">
    <property type="nucleotide sequence ID" value="NZ_JAJATZ010000010.1"/>
</dbReference>
<keyword evidence="2" id="KW-0813">Transport</keyword>
<evidence type="ECO:0000256" key="1">
    <source>
        <dbReference type="SAM" id="MobiDB-lite"/>
    </source>
</evidence>
<dbReference type="PANTHER" id="PTHR32309">
    <property type="entry name" value="TYROSINE-PROTEIN KINASE"/>
    <property type="match status" value="1"/>
</dbReference>
<keyword evidence="3" id="KW-1185">Reference proteome</keyword>
<comment type="caution">
    <text evidence="2">The sequence shown here is derived from an EMBL/GenBank/DDBJ whole genome shotgun (WGS) entry which is preliminary data.</text>
</comment>
<dbReference type="Proteomes" id="UP001138961">
    <property type="component" value="Unassembled WGS sequence"/>
</dbReference>
<gene>
    <name evidence="2" type="ORF">LGQ03_15725</name>
</gene>
<organism evidence="2 3">
    <name type="scientific">Loktanella gaetbuli</name>
    <dbReference type="NCBI Taxonomy" id="2881335"/>
    <lineage>
        <taxon>Bacteria</taxon>
        <taxon>Pseudomonadati</taxon>
        <taxon>Pseudomonadota</taxon>
        <taxon>Alphaproteobacteria</taxon>
        <taxon>Rhodobacterales</taxon>
        <taxon>Roseobacteraceae</taxon>
        <taxon>Loktanella</taxon>
    </lineage>
</organism>
<protein>
    <submittedName>
        <fullName evidence="2">Sugar transporter</fullName>
    </submittedName>
</protein>
<keyword evidence="2" id="KW-0762">Sugar transport</keyword>